<feature type="active site" description="Glycyl thioester intermediate" evidence="4">
    <location>
        <position position="1613"/>
    </location>
</feature>
<feature type="zinc finger region" description="C3H1-type" evidence="3">
    <location>
        <begin position="211"/>
        <end position="239"/>
    </location>
</feature>
<dbReference type="InterPro" id="IPR002035">
    <property type="entry name" value="VWF_A"/>
</dbReference>
<dbReference type="InterPro" id="IPR000571">
    <property type="entry name" value="Znf_CCCH"/>
</dbReference>
<sequence>MGKKRRILVAFEDSADADGPQKRQRKLAVSIDETAKNYDLAKEIASTLEQPGVTLALPGGFELRDQDGVEMIGDTDVVTARVVDHQSAVLPNQLEGMADESSAVETKGVPISHESTKRFQIRFVSAKQAVAYAQETPREQSEPTNGVLAFDGEFVSGNTTLRVLQSEAARVLGWIWTSSHSMDVDAGEYCIHESEASCSCHIAGEIERHGLSTTFHCRFTIDGSQCRHGEACPYSHLALKGLDTAEPPHCSICGDALSFPCPACLARAEMAGDEPSSVVFCPLVQNAGCAHTHHAHCLGPRRTPTPTGCPSGCPIARFPREAVDFSASVEAQPHVVVAWDGDKISKIAVPGSGGGAAAMLTTPNIVRLVEDMLTENEFAQGGLSMRVHFRDPVTECTKFTWSTLVSVCPSATHSNIGHRRFPLFSNLPAPAANTISLPPSTQSSHFIDLHTANSPIVACSCTPIKELFAAPANAETSSLILYAVKRHTNEDAIENSGLKELAGTTNRNRTVSKESMYLADAAWQPDILQGARGMAALLSSLYLLAQSVPRKGAAAEQCVLALGYAVLRFPPAIRTLACLFLNKVPRPEEKAALAEAVFHALKEFAFRAPEAIVGNESRRFETARIFLAYLASAADGVDGSSASISPPPMKAVEDVSLVCALSRKRLQDPVSFNAAVVERSVAALYQPSGPLYRPHSQPPPPSERSSVAVEELDAAHDVRKVLSALRGLSASGTALLLKVECVGAAPQKMVGALDSAGRDFVGAIRVANRGDLVSQGPLELKSVDVIPPRIVVDQEGLLAVFTGRGCGTTRDVQFFRPTKGGDTDVDVNDVSHSLERMIPGRKAEDTWLVDSFGDINDALRPVRPPDEAIIICLDLSESMNRPSGVQKSGTCGAQVADFDAESESAKIVSEIVEEMSEEEIIDEAKEYLESLDASCHHPWAILLARSSPLRPDLLSRLAKMASRELLKQEFEGEDDADAVLHERSRKRKMRKLASFVSAAENAETRDQLKDFLVELVDKTESITSIGTEPFDVPRKFLDFKTGDLMTDPVHPNNAPVKTFVARSSRDWFEDDPWPMGHSVSANLTATQLKKAVAAWKSGKELLPPKKSTSVLVTISLKHGRTDITWKLSPQTSTRTLYSLANRATEAMYSSFKIKNRASNNTIENFSSLSIEDTSLAGGGIIELIQCVHHEREMHEFELITEDDHSVQRILVPATSPLIALLSYIEVRKPALSMTEVALWHGLQDSGDGLFRGTPVEDDDILDSIIDASPVTVLECHAFGGVRLSNARQTREDSRTLTRLNLMNELSNIFLNRAGSFDTAASLVVGLVTFSSLAWLKQRPTPGIENIRQALERTQARGDTAVYDALDRARRTLNEYRPDLTNIRKRIIIVSDGEDTSSDTTARDVTLSLQRAKIIVDSVQVGTSTDPVLHAISVATGGYRFSPRTSLADALSIFDLETMLYSGDRPVRERMPFITSDLQMQRYQNLILYPIDIITVDTFPARAVHRLLNEPVKPAVNSVDLTSGGDPRLKRIMREIKGLVADPHPNIDVYFNDSNMSFLKVIVEAPRDVANCPYKGGTSLLTCDLPAGYPRDPPEVRFVTFILHPNVSKQGKVCIAELGRLWSSDITIKEIFSLVYGILLTPDLENPLEIQASLKYYEDDGTYALAVADAIKAHASKTRTQWREELES</sequence>
<keyword evidence="1" id="KW-0808">Transferase</keyword>
<dbReference type="PANTHER" id="PTHR24067">
    <property type="entry name" value="UBIQUITIN-CONJUGATING ENZYME E2"/>
    <property type="match status" value="1"/>
</dbReference>
<accession>A0AAW0E8Z9</accession>
<dbReference type="Pfam" id="PF13519">
    <property type="entry name" value="VWA_2"/>
    <property type="match status" value="1"/>
</dbReference>
<keyword evidence="2" id="KW-0833">Ubl conjugation pathway</keyword>
<keyword evidence="3" id="KW-0862">Zinc</keyword>
<dbReference type="PROSITE" id="PS00183">
    <property type="entry name" value="UBC_1"/>
    <property type="match status" value="1"/>
</dbReference>
<dbReference type="SMART" id="SM00212">
    <property type="entry name" value="UBCc"/>
    <property type="match status" value="1"/>
</dbReference>
<evidence type="ECO:0000313" key="9">
    <source>
        <dbReference type="Proteomes" id="UP001362999"/>
    </source>
</evidence>
<organism evidence="8 9">
    <name type="scientific">Favolaschia claudopus</name>
    <dbReference type="NCBI Taxonomy" id="2862362"/>
    <lineage>
        <taxon>Eukaryota</taxon>
        <taxon>Fungi</taxon>
        <taxon>Dikarya</taxon>
        <taxon>Basidiomycota</taxon>
        <taxon>Agaricomycotina</taxon>
        <taxon>Agaricomycetes</taxon>
        <taxon>Agaricomycetidae</taxon>
        <taxon>Agaricales</taxon>
        <taxon>Marasmiineae</taxon>
        <taxon>Mycenaceae</taxon>
        <taxon>Favolaschia</taxon>
    </lineage>
</organism>
<feature type="domain" description="UBC core" evidence="6">
    <location>
        <begin position="1526"/>
        <end position="1675"/>
    </location>
</feature>
<protein>
    <submittedName>
        <fullName evidence="8">Bifunctional E2/E3 enzyme</fullName>
    </submittedName>
</protein>
<dbReference type="InterPro" id="IPR050113">
    <property type="entry name" value="Ub_conjugating_enzyme"/>
</dbReference>
<keyword evidence="3" id="KW-0479">Metal-binding</keyword>
<evidence type="ECO:0000313" key="8">
    <source>
        <dbReference type="EMBL" id="KAK7059972.1"/>
    </source>
</evidence>
<dbReference type="CDD" id="cd00198">
    <property type="entry name" value="vWFA"/>
    <property type="match status" value="1"/>
</dbReference>
<evidence type="ECO:0000259" key="5">
    <source>
        <dbReference type="PROSITE" id="PS50103"/>
    </source>
</evidence>
<gene>
    <name evidence="8" type="ORF">R3P38DRAFT_2598236</name>
</gene>
<dbReference type="InterPro" id="IPR023313">
    <property type="entry name" value="UBQ-conjugating_AS"/>
</dbReference>
<reference evidence="8 9" key="1">
    <citation type="journal article" date="2024" name="J Genomics">
        <title>Draft genome sequencing and assembly of Favolaschia claudopus CIRM-BRFM 2984 isolated from oak limbs.</title>
        <authorList>
            <person name="Navarro D."/>
            <person name="Drula E."/>
            <person name="Chaduli D."/>
            <person name="Cazenave R."/>
            <person name="Ahrendt S."/>
            <person name="Wang J."/>
            <person name="Lipzen A."/>
            <person name="Daum C."/>
            <person name="Barry K."/>
            <person name="Grigoriev I.V."/>
            <person name="Favel A."/>
            <person name="Rosso M.N."/>
            <person name="Martin F."/>
        </authorList>
    </citation>
    <scope>NUCLEOTIDE SEQUENCE [LARGE SCALE GENOMIC DNA]</scope>
    <source>
        <strain evidence="8 9">CIRM-BRFM 2984</strain>
    </source>
</reference>
<dbReference type="Gene3D" id="3.10.110.10">
    <property type="entry name" value="Ubiquitin Conjugating Enzyme"/>
    <property type="match status" value="1"/>
</dbReference>
<proteinExistence type="predicted"/>
<comment type="caution">
    <text evidence="8">The sequence shown here is derived from an EMBL/GenBank/DDBJ whole genome shotgun (WGS) entry which is preliminary data.</text>
</comment>
<evidence type="ECO:0000256" key="2">
    <source>
        <dbReference type="ARBA" id="ARBA00022786"/>
    </source>
</evidence>
<dbReference type="Gene3D" id="3.40.50.410">
    <property type="entry name" value="von Willebrand factor, type A domain"/>
    <property type="match status" value="1"/>
</dbReference>
<dbReference type="SMART" id="SM00327">
    <property type="entry name" value="VWA"/>
    <property type="match status" value="1"/>
</dbReference>
<evidence type="ECO:0000256" key="3">
    <source>
        <dbReference type="PROSITE-ProRule" id="PRU00723"/>
    </source>
</evidence>
<dbReference type="InterPro" id="IPR016135">
    <property type="entry name" value="UBQ-conjugating_enzyme/RWD"/>
</dbReference>
<feature type="domain" description="VWFA" evidence="7">
    <location>
        <begin position="1324"/>
        <end position="1470"/>
    </location>
</feature>
<dbReference type="SUPFAM" id="SSF53300">
    <property type="entry name" value="vWA-like"/>
    <property type="match status" value="1"/>
</dbReference>
<dbReference type="Pfam" id="PF00179">
    <property type="entry name" value="UQ_con"/>
    <property type="match status" value="1"/>
</dbReference>
<dbReference type="PROSITE" id="PS50103">
    <property type="entry name" value="ZF_C3H1"/>
    <property type="match status" value="1"/>
</dbReference>
<evidence type="ECO:0000256" key="4">
    <source>
        <dbReference type="PROSITE-ProRule" id="PRU10133"/>
    </source>
</evidence>
<evidence type="ECO:0000259" key="7">
    <source>
        <dbReference type="PROSITE" id="PS50234"/>
    </source>
</evidence>
<name>A0AAW0E8Z9_9AGAR</name>
<dbReference type="PROSITE" id="PS50234">
    <property type="entry name" value="VWFA"/>
    <property type="match status" value="1"/>
</dbReference>
<keyword evidence="3" id="KW-0863">Zinc-finger</keyword>
<dbReference type="GO" id="GO:0008270">
    <property type="term" value="F:zinc ion binding"/>
    <property type="evidence" value="ECO:0007669"/>
    <property type="project" value="UniProtKB-KW"/>
</dbReference>
<evidence type="ECO:0000256" key="1">
    <source>
        <dbReference type="ARBA" id="ARBA00022679"/>
    </source>
</evidence>
<keyword evidence="9" id="KW-1185">Reference proteome</keyword>
<dbReference type="PROSITE" id="PS50127">
    <property type="entry name" value="UBC_2"/>
    <property type="match status" value="1"/>
</dbReference>
<dbReference type="SUPFAM" id="SSF54495">
    <property type="entry name" value="UBC-like"/>
    <property type="match status" value="1"/>
</dbReference>
<dbReference type="InterPro" id="IPR000608">
    <property type="entry name" value="UBC"/>
</dbReference>
<dbReference type="InterPro" id="IPR036465">
    <property type="entry name" value="vWFA_dom_sf"/>
</dbReference>
<evidence type="ECO:0000259" key="6">
    <source>
        <dbReference type="PROSITE" id="PS50127"/>
    </source>
</evidence>
<dbReference type="EMBL" id="JAWWNJ010000003">
    <property type="protein sequence ID" value="KAK7059972.1"/>
    <property type="molecule type" value="Genomic_DNA"/>
</dbReference>
<dbReference type="GO" id="GO:0016740">
    <property type="term" value="F:transferase activity"/>
    <property type="evidence" value="ECO:0007669"/>
    <property type="project" value="UniProtKB-KW"/>
</dbReference>
<feature type="domain" description="C3H1-type" evidence="5">
    <location>
        <begin position="211"/>
        <end position="239"/>
    </location>
</feature>
<dbReference type="Proteomes" id="UP001362999">
    <property type="component" value="Unassembled WGS sequence"/>
</dbReference>